<evidence type="ECO:0000256" key="1">
    <source>
        <dbReference type="SAM" id="MobiDB-lite"/>
    </source>
</evidence>
<name>A0A9K3LRU5_9STRA</name>
<reference evidence="2" key="1">
    <citation type="journal article" date="2021" name="Sci. Rep.">
        <title>Diploid genomic architecture of Nitzschia inconspicua, an elite biomass production diatom.</title>
        <authorList>
            <person name="Oliver A."/>
            <person name="Podell S."/>
            <person name="Pinowska A."/>
            <person name="Traller J.C."/>
            <person name="Smith S.R."/>
            <person name="McClure R."/>
            <person name="Beliaev A."/>
            <person name="Bohutskyi P."/>
            <person name="Hill E.A."/>
            <person name="Rabines A."/>
            <person name="Zheng H."/>
            <person name="Allen L.Z."/>
            <person name="Kuo A."/>
            <person name="Grigoriev I.V."/>
            <person name="Allen A.E."/>
            <person name="Hazlebeck D."/>
            <person name="Allen E.E."/>
        </authorList>
    </citation>
    <scope>NUCLEOTIDE SEQUENCE</scope>
    <source>
        <strain evidence="2">Hildebrandi</strain>
    </source>
</reference>
<sequence>MASPPNKKHDYQRYPTMTSEPTITVPNLSDSRLYSDLQNLHHESLNWKCNLFFDDKINEQTGKPTMKHHLCEVLARKWPFKFPTKYRGLAS</sequence>
<feature type="region of interest" description="Disordered" evidence="1">
    <location>
        <begin position="1"/>
        <end position="22"/>
    </location>
</feature>
<keyword evidence="3" id="KW-1185">Reference proteome</keyword>
<gene>
    <name evidence="2" type="ORF">IV203_038680</name>
</gene>
<evidence type="ECO:0000313" key="3">
    <source>
        <dbReference type="Proteomes" id="UP000693970"/>
    </source>
</evidence>
<proteinExistence type="predicted"/>
<accession>A0A9K3LRU5</accession>
<reference evidence="2" key="2">
    <citation type="submission" date="2021-04" db="EMBL/GenBank/DDBJ databases">
        <authorList>
            <person name="Podell S."/>
        </authorList>
    </citation>
    <scope>NUCLEOTIDE SEQUENCE</scope>
    <source>
        <strain evidence="2">Hildebrandi</strain>
    </source>
</reference>
<dbReference type="Proteomes" id="UP000693970">
    <property type="component" value="Unassembled WGS sequence"/>
</dbReference>
<evidence type="ECO:0000313" key="2">
    <source>
        <dbReference type="EMBL" id="KAG7365476.1"/>
    </source>
</evidence>
<comment type="caution">
    <text evidence="2">The sequence shown here is derived from an EMBL/GenBank/DDBJ whole genome shotgun (WGS) entry which is preliminary data.</text>
</comment>
<protein>
    <submittedName>
        <fullName evidence="2">Uncharacterized protein</fullName>
    </submittedName>
</protein>
<organism evidence="2 3">
    <name type="scientific">Nitzschia inconspicua</name>
    <dbReference type="NCBI Taxonomy" id="303405"/>
    <lineage>
        <taxon>Eukaryota</taxon>
        <taxon>Sar</taxon>
        <taxon>Stramenopiles</taxon>
        <taxon>Ochrophyta</taxon>
        <taxon>Bacillariophyta</taxon>
        <taxon>Bacillariophyceae</taxon>
        <taxon>Bacillariophycidae</taxon>
        <taxon>Bacillariales</taxon>
        <taxon>Bacillariaceae</taxon>
        <taxon>Nitzschia</taxon>
    </lineage>
</organism>
<dbReference type="AlphaFoldDB" id="A0A9K3LRU5"/>
<dbReference type="EMBL" id="JAGRRH010000009">
    <property type="protein sequence ID" value="KAG7365476.1"/>
    <property type="molecule type" value="Genomic_DNA"/>
</dbReference>